<organism evidence="1 2">
    <name type="scientific">Acacia crassicarpa</name>
    <name type="common">northern wattle</name>
    <dbReference type="NCBI Taxonomy" id="499986"/>
    <lineage>
        <taxon>Eukaryota</taxon>
        <taxon>Viridiplantae</taxon>
        <taxon>Streptophyta</taxon>
        <taxon>Embryophyta</taxon>
        <taxon>Tracheophyta</taxon>
        <taxon>Spermatophyta</taxon>
        <taxon>Magnoliopsida</taxon>
        <taxon>eudicotyledons</taxon>
        <taxon>Gunneridae</taxon>
        <taxon>Pentapetalae</taxon>
        <taxon>rosids</taxon>
        <taxon>fabids</taxon>
        <taxon>Fabales</taxon>
        <taxon>Fabaceae</taxon>
        <taxon>Caesalpinioideae</taxon>
        <taxon>mimosoid clade</taxon>
        <taxon>Acacieae</taxon>
        <taxon>Acacia</taxon>
    </lineage>
</organism>
<proteinExistence type="predicted"/>
<accession>A0AAE1TDU0</accession>
<keyword evidence="2" id="KW-1185">Reference proteome</keyword>
<reference evidence="1" key="1">
    <citation type="submission" date="2023-10" db="EMBL/GenBank/DDBJ databases">
        <title>Chromosome-level genome of the transformable northern wattle, Acacia crassicarpa.</title>
        <authorList>
            <person name="Massaro I."/>
            <person name="Sinha N.R."/>
            <person name="Poethig S."/>
            <person name="Leichty A.R."/>
        </authorList>
    </citation>
    <scope>NUCLEOTIDE SEQUENCE</scope>
    <source>
        <strain evidence="1">Acra3RX</strain>
        <tissue evidence="1">Leaf</tissue>
    </source>
</reference>
<gene>
    <name evidence="1" type="ORF">QN277_011783</name>
</gene>
<protein>
    <submittedName>
        <fullName evidence="1">Uncharacterized protein</fullName>
    </submittedName>
</protein>
<evidence type="ECO:0000313" key="2">
    <source>
        <dbReference type="Proteomes" id="UP001293593"/>
    </source>
</evidence>
<dbReference type="Proteomes" id="UP001293593">
    <property type="component" value="Unassembled WGS sequence"/>
</dbReference>
<comment type="caution">
    <text evidence="1">The sequence shown here is derived from an EMBL/GenBank/DDBJ whole genome shotgun (WGS) entry which is preliminary data.</text>
</comment>
<dbReference type="EMBL" id="JAWXYG010000002">
    <property type="protein sequence ID" value="KAK4280115.1"/>
    <property type="molecule type" value="Genomic_DNA"/>
</dbReference>
<name>A0AAE1TDU0_9FABA</name>
<evidence type="ECO:0000313" key="1">
    <source>
        <dbReference type="EMBL" id="KAK4280115.1"/>
    </source>
</evidence>
<sequence length="105" mass="12171">MDSQYLSELTERASGAVKSKISRSYNDCFSTVHYYSLWCFVSLAHNSYRAKHDYCNDFDLRKPLERQFFNGAHVDCVSVKDLTNLTLLQDQCATFLAQFSRCFDS</sequence>
<dbReference type="AlphaFoldDB" id="A0AAE1TDU0"/>